<dbReference type="Pfam" id="PF16313">
    <property type="entry name" value="DUF4953"/>
    <property type="match status" value="1"/>
</dbReference>
<dbReference type="CDD" id="cd04276">
    <property type="entry name" value="ZnMc_MMP_like_2"/>
    <property type="match status" value="1"/>
</dbReference>
<dbReference type="GO" id="GO:0008237">
    <property type="term" value="F:metallopeptidase activity"/>
    <property type="evidence" value="ECO:0007669"/>
    <property type="project" value="InterPro"/>
</dbReference>
<feature type="domain" description="EcxA zinc-binding" evidence="1">
    <location>
        <begin position="600"/>
        <end position="685"/>
    </location>
</feature>
<comment type="caution">
    <text evidence="2">The sequence shown here is derived from an EMBL/GenBank/DDBJ whole genome shotgun (WGS) entry which is preliminary data.</text>
</comment>
<dbReference type="RefSeq" id="WP_061897105.1">
    <property type="nucleotide sequence ID" value="NZ_LOBR01000039.1"/>
</dbReference>
<sequence length="1223" mass="138187">MHFKKVALVSAITSILAGCGADDQAYEYLDKPENLIEKSSFKTDQVYLYMPSMARAPKYAVSMAPFTQGQEKLVTLSFEGNLSSDSSGQLQVRMLSDDVISQGEIDEGKLGRWMDDQDSARPVLSIPVEYIDYQCKENDYNECTNKEEEVNNNEIPWNKRRYVLPDFAEVEVQEATWDELFKHASGCYTKVGSSIVASDANWKGYEVTKDGVINFEVETTYKVSNNWRCMIYGLQQSDWDMSKLSFTVSQFYSLVPLDMVRSKSYEPIVYMRGDEDTFGFFATEQGRADQSYVDKQFDQKFNYMNRFNPDREALEYHLSDSFDLNDETKFFKQVTKDVIERLNPQLVKVGVPPIKLIEPSGKQSGDLRYNMINLIDEPLENGLAGYGPSAVNPVTGEIVHAHVNQYSGVLRSISDWLWDRLVKDFNAGRITNTEGVITTPVVKEGEAAKSIAVSRSSLLQEESDTLVSVDVGAQVSNEYVNVEQIKSQPTQHESFKDVILAFNDELQKGEDISVEAIASMLKLEERLWAENNMYPVTALRGGASFKTLPTEIGGKTFDYNAPELWVDGQVGVVGKLKEWHQLSEAKQEELSLFLVGVYYAKTLVHELGHNLGLRHNFKGSNDANNYFKEDELAEHGLKTVPGYSSIMDYNPSMLNALPVFGPYDLAALRFGYKREVEGQIKKAEGSADDVADVADRFDLDGSYIKLDKFDTQLRAEVLDAYKNPSDMLYDGVIKALSQDANYTAKVRKFSFCTDGNVSLNEDCNRHDEGRNRGEIMEFKQESYDDTYYKRTIRGMRDNFSEATISSYANSRINQFNDWRNSIHDFEGFKEFITNPVFQDDGFRFFASKTDPFCADETKKTDIVYELYCGAPLAVDAARDKFIDILITPDHTCELVDGEGKYSYQKLSKIIGNWEYRDNFAINHVPESCYDDDVVTSLATDNLTVTGEVGKYLNSGRAPRPAPVNNYSNYIDYLGHWGDKLAAASALVERIGNRETTSRSTVALMDLVDVEFTADGAFSVTPRVKLLNTLILGDESLSLPFKDKAGNTFAPHGNFSGITWDDKIKMMPYYGSYSVREYFGIPQFQEVPLTKAILTAMVKHSAGNMVDQRDELFARSITLRSEQPYVTNFRTFKRSNGKIYFATPENTYAWRMIALVSDFAAIKAAEKAGEDLSTVTLTSFTLADYQDPATKAELQALYDYQLQSLENLPIYNTTRHLDEDLLTN</sequence>
<protein>
    <submittedName>
        <fullName evidence="2">ATPase</fullName>
    </submittedName>
</protein>
<dbReference type="Proteomes" id="UP000075346">
    <property type="component" value="Unassembled WGS sequence"/>
</dbReference>
<dbReference type="AlphaFoldDB" id="A0A151KX85"/>
<evidence type="ECO:0000313" key="3">
    <source>
        <dbReference type="Proteomes" id="UP000075346"/>
    </source>
</evidence>
<gene>
    <name evidence="2" type="ORF">ATY37_15875</name>
</gene>
<name>A0A151KX85_9VIBR</name>
<accession>A0A151KX85</accession>
<dbReference type="PANTHER" id="PTHR38478">
    <property type="entry name" value="PEPTIDASE M1A AND M12B"/>
    <property type="match status" value="1"/>
</dbReference>
<reference evidence="3" key="1">
    <citation type="submission" date="2015-12" db="EMBL/GenBank/DDBJ databases">
        <authorList>
            <person name="Shamseldin A."/>
            <person name="Moawad H."/>
            <person name="Abd El-Rahim W.M."/>
            <person name="Sadowsky M.J."/>
        </authorList>
    </citation>
    <scope>NUCLEOTIDE SEQUENCE [LARGE SCALE GENOMIC DNA]</scope>
    <source>
        <strain evidence="3">2538-88</strain>
    </source>
</reference>
<dbReference type="InterPro" id="IPR032534">
    <property type="entry name" value="EcxA_zinc-bd"/>
</dbReference>
<dbReference type="InterPro" id="IPR024079">
    <property type="entry name" value="MetalloPept_cat_dom_sf"/>
</dbReference>
<proteinExistence type="predicted"/>
<evidence type="ECO:0000313" key="2">
    <source>
        <dbReference type="EMBL" id="KYN87960.1"/>
    </source>
</evidence>
<dbReference type="PANTHER" id="PTHR38478:SF1">
    <property type="entry name" value="ZINC DEPENDENT METALLOPROTEASE DOMAIN LIPOPROTEIN"/>
    <property type="match status" value="1"/>
</dbReference>
<dbReference type="EMBL" id="LOBR01000039">
    <property type="protein sequence ID" value="KYN87960.1"/>
    <property type="molecule type" value="Genomic_DNA"/>
</dbReference>
<dbReference type="InterPro" id="IPR034032">
    <property type="entry name" value="Zn_MMP-like_bac"/>
</dbReference>
<dbReference type="SUPFAM" id="SSF55486">
    <property type="entry name" value="Metalloproteases ('zincins'), catalytic domain"/>
    <property type="match status" value="1"/>
</dbReference>
<dbReference type="PROSITE" id="PS51257">
    <property type="entry name" value="PROKAR_LIPOPROTEIN"/>
    <property type="match status" value="1"/>
</dbReference>
<organism evidence="2 3">
    <name type="scientific">Vibrio cidicii</name>
    <dbReference type="NCBI Taxonomy" id="1763883"/>
    <lineage>
        <taxon>Bacteria</taxon>
        <taxon>Pseudomonadati</taxon>
        <taxon>Pseudomonadota</taxon>
        <taxon>Gammaproteobacteria</taxon>
        <taxon>Vibrionales</taxon>
        <taxon>Vibrionaceae</taxon>
        <taxon>Vibrio</taxon>
    </lineage>
</organism>
<dbReference type="Gene3D" id="3.40.390.10">
    <property type="entry name" value="Collagenase (Catalytic Domain)"/>
    <property type="match status" value="1"/>
</dbReference>
<evidence type="ECO:0000259" key="1">
    <source>
        <dbReference type="Pfam" id="PF16313"/>
    </source>
</evidence>